<dbReference type="Proteomes" id="UP000279259">
    <property type="component" value="Unassembled WGS sequence"/>
</dbReference>
<gene>
    <name evidence="2" type="ORF">EHS25_008883</name>
</gene>
<proteinExistence type="predicted"/>
<dbReference type="AlphaFoldDB" id="A0A427YN32"/>
<organism evidence="2 3">
    <name type="scientific">Saitozyma podzolica</name>
    <dbReference type="NCBI Taxonomy" id="1890683"/>
    <lineage>
        <taxon>Eukaryota</taxon>
        <taxon>Fungi</taxon>
        <taxon>Dikarya</taxon>
        <taxon>Basidiomycota</taxon>
        <taxon>Agaricomycotina</taxon>
        <taxon>Tremellomycetes</taxon>
        <taxon>Tremellales</taxon>
        <taxon>Trimorphomycetaceae</taxon>
        <taxon>Saitozyma</taxon>
    </lineage>
</organism>
<protein>
    <submittedName>
        <fullName evidence="2">Uncharacterized protein</fullName>
    </submittedName>
</protein>
<sequence length="504" mass="53769">MTKQSKLAKRRDELLSAKSTRSTAKSTRLARSNPSIRSSRTPLQDKSGSTIRKSKIDQRPTLKSLRARLREKEKSLILDEAVGMTPSRSPTRSSSLDSNVSSVWDGVSPSSSNTLRRSLKRGASETPESEATESVSSVASPGRGLDGISLNDMSVLGFINLIQSLSSHGSEEIVRAETKMDYSSRDESSTSRVTRAAKESFGQRKVCTSVSDDGQGRGPIAASESTVASHGNGAAAAAAAAAVAGVGVGVRAAGARHELSTLENSLNARITALEQGRIATSGGADLLASAIRYSQSLTPSVPNSVWSQAVSLFHSTYPELIRIQSLSGGTGLTSGSPTEDARIRNALDGVIESNKRGMSESGWEVREGETEERSFLRFAEEQMVLERQEELARKEFWSRMQSVPQFGSGSGSCSGSGSEFGRASGIGSEFGTDWAGVNLESAWEGRDGSVDASKGEAVGVGRAIRFGYQRHGHYTGLSVRRVAPGHKWKYDHRTCTVLVQMKGT</sequence>
<name>A0A427YN32_9TREE</name>
<dbReference type="OrthoDB" id="10546958at2759"/>
<feature type="compositionally biased region" description="Polar residues" evidence="1">
    <location>
        <begin position="33"/>
        <end position="51"/>
    </location>
</feature>
<feature type="compositionally biased region" description="Low complexity" evidence="1">
    <location>
        <begin position="16"/>
        <end position="32"/>
    </location>
</feature>
<feature type="region of interest" description="Disordered" evidence="1">
    <location>
        <begin position="1"/>
        <end position="143"/>
    </location>
</feature>
<feature type="compositionally biased region" description="Low complexity" evidence="1">
    <location>
        <begin position="85"/>
        <end position="112"/>
    </location>
</feature>
<evidence type="ECO:0000313" key="2">
    <source>
        <dbReference type="EMBL" id="RSH92467.1"/>
    </source>
</evidence>
<evidence type="ECO:0000313" key="3">
    <source>
        <dbReference type="Proteomes" id="UP000279259"/>
    </source>
</evidence>
<reference evidence="2 3" key="1">
    <citation type="submission" date="2018-11" db="EMBL/GenBank/DDBJ databases">
        <title>Genome sequence of Saitozyma podzolica DSM 27192.</title>
        <authorList>
            <person name="Aliyu H."/>
            <person name="Gorte O."/>
            <person name="Ochsenreither K."/>
        </authorList>
    </citation>
    <scope>NUCLEOTIDE SEQUENCE [LARGE SCALE GENOMIC DNA]</scope>
    <source>
        <strain evidence="2 3">DSM 27192</strain>
    </source>
</reference>
<keyword evidence="3" id="KW-1185">Reference proteome</keyword>
<evidence type="ECO:0000256" key="1">
    <source>
        <dbReference type="SAM" id="MobiDB-lite"/>
    </source>
</evidence>
<dbReference type="EMBL" id="RSCD01000006">
    <property type="protein sequence ID" value="RSH92467.1"/>
    <property type="molecule type" value="Genomic_DNA"/>
</dbReference>
<accession>A0A427YN32</accession>
<feature type="compositionally biased region" description="Low complexity" evidence="1">
    <location>
        <begin position="132"/>
        <end position="141"/>
    </location>
</feature>
<feature type="compositionally biased region" description="Basic and acidic residues" evidence="1">
    <location>
        <begin position="68"/>
        <end position="77"/>
    </location>
</feature>
<comment type="caution">
    <text evidence="2">The sequence shown here is derived from an EMBL/GenBank/DDBJ whole genome shotgun (WGS) entry which is preliminary data.</text>
</comment>